<evidence type="ECO:0000256" key="2">
    <source>
        <dbReference type="SAM" id="SignalP"/>
    </source>
</evidence>
<dbReference type="RefSeq" id="WP_185978280.1">
    <property type="nucleotide sequence ID" value="NZ_JACBGI020000012.1"/>
</dbReference>
<feature type="compositionally biased region" description="Low complexity" evidence="1">
    <location>
        <begin position="256"/>
        <end position="269"/>
    </location>
</feature>
<sequence>MKYFLFILLLTFSKISYAIDNPWDRPLPFKNATVEYKVEGSMQGSKTVYIRESGRESAEYSDLSMSMFGMKQQQKELVITTPDWVYHIDFLKQNGTKQTNPLKYFKQEFEALSKSEQKTVVENAEKTGMNMVAGMQGEVQKNAATLHGYKCDLTKVMGSEVYSISGTGFPLKMVSNVMGIKQKEEVIKLDKSKPPAAKFEVPKGVKITVNHEADKMAQQQAKEVIQHLLKGENPDKGAVNRDAYQQDPDNELSPEQQQQLQQMMKMFGQ</sequence>
<keyword evidence="4" id="KW-1185">Reference proteome</keyword>
<proteinExistence type="predicted"/>
<feature type="signal peptide" evidence="2">
    <location>
        <begin position="1"/>
        <end position="18"/>
    </location>
</feature>
<comment type="caution">
    <text evidence="3">The sequence shown here is derived from an EMBL/GenBank/DDBJ whole genome shotgun (WGS) entry which is preliminary data.</text>
</comment>
<feature type="chain" id="PRO_5045955471" description="DUF4412 domain-containing protein" evidence="2">
    <location>
        <begin position="19"/>
        <end position="269"/>
    </location>
</feature>
<reference evidence="3 4" key="1">
    <citation type="submission" date="2020-06" db="EMBL/GenBank/DDBJ databases">
        <authorList>
            <person name="Scott K."/>
        </authorList>
    </citation>
    <scope>NUCLEOTIDE SEQUENCE [LARGE SCALE GENOMIC DNA]</scope>
    <source>
        <strain evidence="3 4">HH1</strain>
    </source>
</reference>
<dbReference type="Proteomes" id="UP001193680">
    <property type="component" value="Unassembled WGS sequence"/>
</dbReference>
<accession>A0ABS0BWI6</accession>
<organism evidence="3 4">
    <name type="scientific">Thiomicrorhabdus heinhorstiae</name>
    <dbReference type="NCBI Taxonomy" id="2748010"/>
    <lineage>
        <taxon>Bacteria</taxon>
        <taxon>Pseudomonadati</taxon>
        <taxon>Pseudomonadota</taxon>
        <taxon>Gammaproteobacteria</taxon>
        <taxon>Thiotrichales</taxon>
        <taxon>Piscirickettsiaceae</taxon>
        <taxon>Thiomicrorhabdus</taxon>
    </lineage>
</organism>
<keyword evidence="2" id="KW-0732">Signal</keyword>
<gene>
    <name evidence="3" type="ORF">H8792_007260</name>
</gene>
<evidence type="ECO:0000313" key="4">
    <source>
        <dbReference type="Proteomes" id="UP001193680"/>
    </source>
</evidence>
<evidence type="ECO:0008006" key="5">
    <source>
        <dbReference type="Google" id="ProtNLM"/>
    </source>
</evidence>
<evidence type="ECO:0000256" key="1">
    <source>
        <dbReference type="SAM" id="MobiDB-lite"/>
    </source>
</evidence>
<evidence type="ECO:0000313" key="3">
    <source>
        <dbReference type="EMBL" id="MBF6058135.1"/>
    </source>
</evidence>
<name>A0ABS0BWI6_9GAMM</name>
<protein>
    <recommendedName>
        <fullName evidence="5">DUF4412 domain-containing protein</fullName>
    </recommendedName>
</protein>
<feature type="region of interest" description="Disordered" evidence="1">
    <location>
        <begin position="230"/>
        <end position="269"/>
    </location>
</feature>
<feature type="compositionally biased region" description="Basic and acidic residues" evidence="1">
    <location>
        <begin position="230"/>
        <end position="239"/>
    </location>
</feature>
<dbReference type="EMBL" id="JACBGI020000012">
    <property type="protein sequence ID" value="MBF6058135.1"/>
    <property type="molecule type" value="Genomic_DNA"/>
</dbReference>
<reference evidence="3 4" key="2">
    <citation type="submission" date="2020-11" db="EMBL/GenBank/DDBJ databases">
        <title>Sulfur oxidizing isolate from Hospital Hole Sinkhole.</title>
        <authorList>
            <person name="Scott K.M."/>
        </authorList>
    </citation>
    <scope>NUCLEOTIDE SEQUENCE [LARGE SCALE GENOMIC DNA]</scope>
    <source>
        <strain evidence="3 4">HH1</strain>
    </source>
</reference>